<organism evidence="3 4">
    <name type="scientific">Cellvibrio mixtus</name>
    <dbReference type="NCBI Taxonomy" id="39650"/>
    <lineage>
        <taxon>Bacteria</taxon>
        <taxon>Pseudomonadati</taxon>
        <taxon>Pseudomonadota</taxon>
        <taxon>Gammaproteobacteria</taxon>
        <taxon>Cellvibrionales</taxon>
        <taxon>Cellvibrionaceae</taxon>
        <taxon>Cellvibrio</taxon>
    </lineage>
</organism>
<keyword evidence="4" id="KW-1185">Reference proteome</keyword>
<evidence type="ECO:0000313" key="3">
    <source>
        <dbReference type="EMBL" id="OZY86029.1"/>
    </source>
</evidence>
<evidence type="ECO:0000256" key="1">
    <source>
        <dbReference type="SAM" id="Coils"/>
    </source>
</evidence>
<keyword evidence="1" id="KW-0175">Coiled coil</keyword>
<dbReference type="Pfam" id="PF18733">
    <property type="entry name" value="HEPN_LA2681"/>
    <property type="match status" value="2"/>
</dbReference>
<evidence type="ECO:0000313" key="4">
    <source>
        <dbReference type="Proteomes" id="UP000216101"/>
    </source>
</evidence>
<protein>
    <recommendedName>
        <fullName evidence="2">LA2681-like HEPN domain-containing protein</fullName>
    </recommendedName>
</protein>
<feature type="coiled-coil region" evidence="1">
    <location>
        <begin position="468"/>
        <end position="523"/>
    </location>
</feature>
<sequence>MKQKKEIDLEDHNSKSAQMDKLCDINDFDGIIKLCEDLDGHTHALPLIRLHIYFNIGTGYSHVASRRAPQFDSKFSGLALLNYRKGLAEAKTFARDSFGSIPPASTMQLYYDLRSRLLTNLANELNSQGRVLEALAYYEDPISYGNVHAVLSKASCIYRLAQDVYDDSHAFYLQRESSIFYREALDRINEFPIEQKMEIKNNPFYGNFIDWFSNQEKMYGSDFPELEGLKGGKCKTKQEGKYLQWCAENRLFINELNGISISEVVNHDVLTLPGFSYRMNSLLTSSEELGFHGHFDEMKTDYCYARYLAFMASSISLFNEHFFNSTFDHVDTLDYEINNLKTNHLKSCFRISYSIFDKISFFLHRFFRLDAIQNDHKVDFKKVWFNSNNKNLKAIFQNSNNRYFKALFFISHEIRQGSKNIIDDEDLSYWFDPDTQRLFKIRNAMEHRAFKLVDGTFHRISNSYSPSIEQYKIKISDTEQELHKLLSDQKNNLSINDSLYLRVKKLENILLSLKADLEEKEMMASYSVAVGIEEFETLTMKLLTLAKDALIYLSLAIHHEESKKPQDGVLIPNEIPIK</sequence>
<dbReference type="AlphaFoldDB" id="A0A266Q9K2"/>
<gene>
    <name evidence="3" type="ORF">CBP51_03085</name>
</gene>
<proteinExistence type="predicted"/>
<comment type="caution">
    <text evidence="3">The sequence shown here is derived from an EMBL/GenBank/DDBJ whole genome shotgun (WGS) entry which is preliminary data.</text>
</comment>
<dbReference type="Proteomes" id="UP000216101">
    <property type="component" value="Unassembled WGS sequence"/>
</dbReference>
<dbReference type="EMBL" id="NHNI01000001">
    <property type="protein sequence ID" value="OZY86029.1"/>
    <property type="molecule type" value="Genomic_DNA"/>
</dbReference>
<dbReference type="InterPro" id="IPR040826">
    <property type="entry name" value="HEPN_LA2681"/>
</dbReference>
<name>A0A266Q9K2_9GAMM</name>
<dbReference type="RefSeq" id="WP_094983790.1">
    <property type="nucleotide sequence ID" value="NZ_NHNI01000001.1"/>
</dbReference>
<accession>A0A266Q9K2</accession>
<feature type="domain" description="LA2681-like HEPN" evidence="2">
    <location>
        <begin position="505"/>
        <end position="560"/>
    </location>
</feature>
<evidence type="ECO:0000259" key="2">
    <source>
        <dbReference type="Pfam" id="PF18733"/>
    </source>
</evidence>
<reference evidence="4" key="1">
    <citation type="submission" date="2017-05" db="EMBL/GenBank/DDBJ databases">
        <authorList>
            <person name="Barney B.M."/>
        </authorList>
    </citation>
    <scope>NUCLEOTIDE SEQUENCE [LARGE SCALE GENOMIC DNA]</scope>
    <source>
        <strain evidence="4">PSBB022</strain>
    </source>
</reference>
<feature type="domain" description="LA2681-like HEPN" evidence="2">
    <location>
        <begin position="286"/>
        <end position="488"/>
    </location>
</feature>